<keyword evidence="1" id="KW-0472">Membrane</keyword>
<sequence length="212" mass="23508">MFDLTIATLGTIGLLVGIVAGIITIILEARRIRWPAWISGKKWWKAILVFVVVGAVATGLTISGYLMAQRTTMTEELGGVDLSGYCTSYGFKGTQGMGCQSQIDLGDACDKRFDRDGDTMKFTDPGDPNTGVCVTASGRNTEKGVDNLPEYCRDKYKQTHNVKALSSPPHKWICRTAVDPTLVCSWHYQSRNAVGRKDDVDEQWKCYEEKRL</sequence>
<feature type="transmembrane region" description="Helical" evidence="1">
    <location>
        <begin position="47"/>
        <end position="68"/>
    </location>
</feature>
<reference evidence="2 3" key="1">
    <citation type="submission" date="2020-06" db="EMBL/GenBank/DDBJ databases">
        <title>Genome mining for natural products.</title>
        <authorList>
            <person name="Zhang B."/>
            <person name="Shi J."/>
            <person name="Ge H."/>
        </authorList>
    </citation>
    <scope>NUCLEOTIDE SEQUENCE [LARGE SCALE GENOMIC DNA]</scope>
    <source>
        <strain evidence="2 3">NA06532</strain>
        <plasmid evidence="2 3">unnamed1</plasmid>
    </source>
</reference>
<evidence type="ECO:0000313" key="3">
    <source>
        <dbReference type="Proteomes" id="UP000509345"/>
    </source>
</evidence>
<dbReference type="GeneID" id="87636473"/>
<accession>A0A7H8MZZ3</accession>
<proteinExistence type="predicted"/>
<protein>
    <submittedName>
        <fullName evidence="2">Phage holin family protein</fullName>
    </submittedName>
</protein>
<evidence type="ECO:0000313" key="2">
    <source>
        <dbReference type="EMBL" id="QKW47770.1"/>
    </source>
</evidence>
<organism evidence="2 3">
    <name type="scientific">Streptomyces microflavus</name>
    <name type="common">Streptomyces lipmanii</name>
    <dbReference type="NCBI Taxonomy" id="1919"/>
    <lineage>
        <taxon>Bacteria</taxon>
        <taxon>Bacillati</taxon>
        <taxon>Actinomycetota</taxon>
        <taxon>Actinomycetes</taxon>
        <taxon>Kitasatosporales</taxon>
        <taxon>Streptomycetaceae</taxon>
        <taxon>Streptomyces</taxon>
    </lineage>
</organism>
<geneLocation type="plasmid" evidence="2 3">
    <name>unnamed1</name>
</geneLocation>
<keyword evidence="2" id="KW-0614">Plasmid</keyword>
<dbReference type="RefSeq" id="WP_176145659.1">
    <property type="nucleotide sequence ID" value="NZ_CP054927.1"/>
</dbReference>
<name>A0A7H8MZZ3_STRMI</name>
<dbReference type="AlphaFoldDB" id="A0A7H8MZZ3"/>
<dbReference type="EMBL" id="CP054927">
    <property type="protein sequence ID" value="QKW47770.1"/>
    <property type="molecule type" value="Genomic_DNA"/>
</dbReference>
<keyword evidence="1" id="KW-1133">Transmembrane helix</keyword>
<gene>
    <name evidence="2" type="ORF">HUT09_34940</name>
</gene>
<dbReference type="Proteomes" id="UP000509345">
    <property type="component" value="Plasmid unnamed1"/>
</dbReference>
<keyword evidence="1" id="KW-0812">Transmembrane</keyword>
<feature type="transmembrane region" description="Helical" evidence="1">
    <location>
        <begin position="6"/>
        <end position="27"/>
    </location>
</feature>
<evidence type="ECO:0000256" key="1">
    <source>
        <dbReference type="SAM" id="Phobius"/>
    </source>
</evidence>